<sequence>MGEVCKEKNSKPWLSVIWQLCNLFMSLFFALATYVQINDPDAGLWMVRCKHLAHYVRSFYFVISDSRCVLQVGYAVPAALCAFIGLKPHVTETLPWRRVADLHVMVSSAVAAMLGWKLYKERITEIFQQEEGREFSGLMLTLVWLLMCRHSGRAPVGMLRVSTAAAITVFPFVAWLYYYVNKELRANWPSHCERESVAHLQNKSMAAPTLLENVCLNASTACRRQAKEVWGCYLLKFNSRKGGREPVTWKSLAITFAIGGSLLGAMKYFKKEKEELIEKERTKSIGRPALGGPFSLIIDHNNKPSKSEDFLGQWVIIYFGFTHCPDICPDEIEKMIEVVDEIDKIKSLPNLTPILITIDPDRDTPEAMAAYVKEFSPKLIGLTGTVAQVEQVSRAYRVYYSQGPKDEDNDYIVDHTIIMYLVGPDGEFVEYFGQNKRSVEITNSIASHMRKYKKAK</sequence>
<evidence type="ECO:0000313" key="2">
    <source>
        <dbReference type="Proteomes" id="UP000831701"/>
    </source>
</evidence>
<gene>
    <name evidence="1" type="ORF">L3Q82_013882</name>
</gene>
<protein>
    <submittedName>
        <fullName evidence="1">Uncharacterized protein</fullName>
    </submittedName>
</protein>
<proteinExistence type="predicted"/>
<evidence type="ECO:0000313" key="1">
    <source>
        <dbReference type="EMBL" id="KAI3359478.1"/>
    </source>
</evidence>
<accession>A0ACB8VV75</accession>
<dbReference type="Proteomes" id="UP000831701">
    <property type="component" value="Chromosome 17"/>
</dbReference>
<organism evidence="1 2">
    <name type="scientific">Scortum barcoo</name>
    <name type="common">barcoo grunter</name>
    <dbReference type="NCBI Taxonomy" id="214431"/>
    <lineage>
        <taxon>Eukaryota</taxon>
        <taxon>Metazoa</taxon>
        <taxon>Chordata</taxon>
        <taxon>Craniata</taxon>
        <taxon>Vertebrata</taxon>
        <taxon>Euteleostomi</taxon>
        <taxon>Actinopterygii</taxon>
        <taxon>Neopterygii</taxon>
        <taxon>Teleostei</taxon>
        <taxon>Neoteleostei</taxon>
        <taxon>Acanthomorphata</taxon>
        <taxon>Eupercaria</taxon>
        <taxon>Centrarchiformes</taxon>
        <taxon>Terapontoidei</taxon>
        <taxon>Terapontidae</taxon>
        <taxon>Scortum</taxon>
    </lineage>
</organism>
<keyword evidence="2" id="KW-1185">Reference proteome</keyword>
<reference evidence="1" key="1">
    <citation type="submission" date="2022-04" db="EMBL/GenBank/DDBJ databases">
        <title>Jade perch genome.</title>
        <authorList>
            <person name="Chao B."/>
        </authorList>
    </citation>
    <scope>NUCLEOTIDE SEQUENCE</scope>
    <source>
        <strain evidence="1">CB-2022</strain>
    </source>
</reference>
<comment type="caution">
    <text evidence="1">The sequence shown here is derived from an EMBL/GenBank/DDBJ whole genome shotgun (WGS) entry which is preliminary data.</text>
</comment>
<dbReference type="EMBL" id="CM041547">
    <property type="protein sequence ID" value="KAI3359478.1"/>
    <property type="molecule type" value="Genomic_DNA"/>
</dbReference>
<name>A0ACB8VV75_9TELE</name>